<evidence type="ECO:0000313" key="6">
    <source>
        <dbReference type="Proteomes" id="UP000230069"/>
    </source>
</evidence>
<evidence type="ECO:0000259" key="4">
    <source>
        <dbReference type="Pfam" id="PF00891"/>
    </source>
</evidence>
<dbReference type="InParanoid" id="A0A2G5D922"/>
<reference evidence="5 6" key="1">
    <citation type="submission" date="2017-09" db="EMBL/GenBank/DDBJ databases">
        <title>WGS assembly of Aquilegia coerulea Goldsmith.</title>
        <authorList>
            <person name="Hodges S."/>
            <person name="Kramer E."/>
            <person name="Nordborg M."/>
            <person name="Tomkins J."/>
            <person name="Borevitz J."/>
            <person name="Derieg N."/>
            <person name="Yan J."/>
            <person name="Mihaltcheva S."/>
            <person name="Hayes R.D."/>
            <person name="Rokhsar D."/>
        </authorList>
    </citation>
    <scope>NUCLEOTIDE SEQUENCE [LARGE SCALE GENOMIC DNA]</scope>
    <source>
        <strain evidence="6">cv. Goldsmith</strain>
    </source>
</reference>
<dbReference type="InterPro" id="IPR016461">
    <property type="entry name" value="COMT-like"/>
</dbReference>
<evidence type="ECO:0000256" key="1">
    <source>
        <dbReference type="ARBA" id="ARBA00022603"/>
    </source>
</evidence>
<dbReference type="Proteomes" id="UP000230069">
    <property type="component" value="Unassembled WGS sequence"/>
</dbReference>
<dbReference type="Pfam" id="PF00891">
    <property type="entry name" value="Methyltransf_2"/>
    <property type="match status" value="1"/>
</dbReference>
<evidence type="ECO:0000256" key="3">
    <source>
        <dbReference type="ARBA" id="ARBA00022691"/>
    </source>
</evidence>
<evidence type="ECO:0000256" key="2">
    <source>
        <dbReference type="ARBA" id="ARBA00022679"/>
    </source>
</evidence>
<dbReference type="InterPro" id="IPR029063">
    <property type="entry name" value="SAM-dependent_MTases_sf"/>
</dbReference>
<dbReference type="GO" id="GO:0008171">
    <property type="term" value="F:O-methyltransferase activity"/>
    <property type="evidence" value="ECO:0007669"/>
    <property type="project" value="InterPro"/>
</dbReference>
<feature type="domain" description="O-methyltransferase C-terminal" evidence="4">
    <location>
        <begin position="1"/>
        <end position="81"/>
    </location>
</feature>
<protein>
    <recommendedName>
        <fullName evidence="4">O-methyltransferase C-terminal domain-containing protein</fullName>
    </recommendedName>
</protein>
<dbReference type="STRING" id="218851.A0A2G5D922"/>
<dbReference type="Gene3D" id="3.40.50.150">
    <property type="entry name" value="Vaccinia Virus protein VP39"/>
    <property type="match status" value="1"/>
</dbReference>
<keyword evidence="6" id="KW-1185">Reference proteome</keyword>
<dbReference type="GO" id="GO:0032259">
    <property type="term" value="P:methylation"/>
    <property type="evidence" value="ECO:0007669"/>
    <property type="project" value="UniProtKB-KW"/>
</dbReference>
<dbReference type="AlphaFoldDB" id="A0A2G5D922"/>
<dbReference type="PANTHER" id="PTHR11746">
    <property type="entry name" value="O-METHYLTRANSFERASE"/>
    <property type="match status" value="1"/>
</dbReference>
<dbReference type="OrthoDB" id="1606438at2759"/>
<accession>A0A2G5D922</accession>
<dbReference type="PROSITE" id="PS51683">
    <property type="entry name" value="SAM_OMT_II"/>
    <property type="match status" value="1"/>
</dbReference>
<organism evidence="5 6">
    <name type="scientific">Aquilegia coerulea</name>
    <name type="common">Rocky mountain columbine</name>
    <dbReference type="NCBI Taxonomy" id="218851"/>
    <lineage>
        <taxon>Eukaryota</taxon>
        <taxon>Viridiplantae</taxon>
        <taxon>Streptophyta</taxon>
        <taxon>Embryophyta</taxon>
        <taxon>Tracheophyta</taxon>
        <taxon>Spermatophyta</taxon>
        <taxon>Magnoliopsida</taxon>
        <taxon>Ranunculales</taxon>
        <taxon>Ranunculaceae</taxon>
        <taxon>Thalictroideae</taxon>
        <taxon>Aquilegia</taxon>
    </lineage>
</organism>
<dbReference type="SUPFAM" id="SSF53335">
    <property type="entry name" value="S-adenosyl-L-methionine-dependent methyltransferases"/>
    <property type="match status" value="1"/>
</dbReference>
<dbReference type="EMBL" id="KZ305042">
    <property type="protein sequence ID" value="PIA40025.1"/>
    <property type="molecule type" value="Genomic_DNA"/>
</dbReference>
<keyword evidence="2" id="KW-0808">Transferase</keyword>
<dbReference type="InterPro" id="IPR001077">
    <property type="entry name" value="COMT_C"/>
</dbReference>
<keyword evidence="3" id="KW-0949">S-adenosyl-L-methionine</keyword>
<name>A0A2G5D922_AQUCA</name>
<gene>
    <name evidence="5" type="ORF">AQUCO_02500028v1</name>
</gene>
<keyword evidence="1" id="KW-0489">Methyltransferase</keyword>
<evidence type="ECO:0000313" key="5">
    <source>
        <dbReference type="EMBL" id="PIA40025.1"/>
    </source>
</evidence>
<sequence>MKKLLQLYEGFEGLKCVIDVGSGTGATINKIVTKHPTIKGINFDLPHVIDVAPAYPGVEHIQGDMFVNVLKADAIFMKYFLRLISHPIVSSNLITSCWLHNPGGKERTEKEFEVLSVESGFAGFKVVCSAFNS</sequence>
<proteinExistence type="predicted"/>